<evidence type="ECO:0000256" key="1">
    <source>
        <dbReference type="SAM" id="MobiDB-lite"/>
    </source>
</evidence>
<keyword evidence="2" id="KW-1133">Transmembrane helix</keyword>
<comment type="caution">
    <text evidence="4">The sequence shown here is derived from an EMBL/GenBank/DDBJ whole genome shotgun (WGS) entry which is preliminary data.</text>
</comment>
<dbReference type="GO" id="GO:0016020">
    <property type="term" value="C:membrane"/>
    <property type="evidence" value="ECO:0007669"/>
    <property type="project" value="TreeGrafter"/>
</dbReference>
<keyword evidence="2" id="KW-0812">Transmembrane</keyword>
<evidence type="ECO:0000313" key="4">
    <source>
        <dbReference type="EMBL" id="KAG7589066.1"/>
    </source>
</evidence>
<evidence type="ECO:0000256" key="2">
    <source>
        <dbReference type="SAM" id="Phobius"/>
    </source>
</evidence>
<dbReference type="PANTHER" id="PTHR24177:SF367">
    <property type="entry name" value="ANKYRIN-REPEAT CONTAINING PROTEIN"/>
    <property type="match status" value="1"/>
</dbReference>
<feature type="transmembrane region" description="Helical" evidence="2">
    <location>
        <begin position="608"/>
        <end position="629"/>
    </location>
</feature>
<dbReference type="InterPro" id="IPR002110">
    <property type="entry name" value="Ankyrin_rpt"/>
</dbReference>
<dbReference type="Pfam" id="PF12796">
    <property type="entry name" value="Ank_2"/>
    <property type="match status" value="1"/>
</dbReference>
<dbReference type="OrthoDB" id="1925304at2759"/>
<dbReference type="InterPro" id="IPR026961">
    <property type="entry name" value="PGG_dom"/>
</dbReference>
<evidence type="ECO:0000259" key="3">
    <source>
        <dbReference type="Pfam" id="PF13962"/>
    </source>
</evidence>
<dbReference type="AlphaFoldDB" id="A0A8T2BSV9"/>
<accession>A0A8T2BSV9</accession>
<organism evidence="4 5">
    <name type="scientific">Arabidopsis suecica</name>
    <name type="common">Swedish thale-cress</name>
    <name type="synonym">Cardaminopsis suecica</name>
    <dbReference type="NCBI Taxonomy" id="45249"/>
    <lineage>
        <taxon>Eukaryota</taxon>
        <taxon>Viridiplantae</taxon>
        <taxon>Streptophyta</taxon>
        <taxon>Embryophyta</taxon>
        <taxon>Tracheophyta</taxon>
        <taxon>Spermatophyta</taxon>
        <taxon>Magnoliopsida</taxon>
        <taxon>eudicotyledons</taxon>
        <taxon>Gunneridae</taxon>
        <taxon>Pentapetalae</taxon>
        <taxon>rosids</taxon>
        <taxon>malvids</taxon>
        <taxon>Brassicales</taxon>
        <taxon>Brassicaceae</taxon>
        <taxon>Camelineae</taxon>
        <taxon>Arabidopsis</taxon>
    </lineage>
</organism>
<gene>
    <name evidence="4" type="ORF">ISN44_As07g013830</name>
</gene>
<evidence type="ECO:0000313" key="5">
    <source>
        <dbReference type="Proteomes" id="UP000694251"/>
    </source>
</evidence>
<keyword evidence="5" id="KW-1185">Reference proteome</keyword>
<feature type="transmembrane region" description="Helical" evidence="2">
    <location>
        <begin position="497"/>
        <end position="517"/>
    </location>
</feature>
<keyword evidence="2" id="KW-0472">Membrane</keyword>
<dbReference type="SMART" id="SM00248">
    <property type="entry name" value="ANK"/>
    <property type="match status" value="5"/>
</dbReference>
<feature type="region of interest" description="Disordered" evidence="1">
    <location>
        <begin position="1"/>
        <end position="26"/>
    </location>
</feature>
<dbReference type="Proteomes" id="UP000694251">
    <property type="component" value="Chromosome 7"/>
</dbReference>
<feature type="transmembrane region" description="Helical" evidence="2">
    <location>
        <begin position="579"/>
        <end position="602"/>
    </location>
</feature>
<dbReference type="EMBL" id="JAEFBJ010000007">
    <property type="protein sequence ID" value="KAG7589066.1"/>
    <property type="molecule type" value="Genomic_DNA"/>
</dbReference>
<feature type="domain" description="PGG" evidence="3">
    <location>
        <begin position="490"/>
        <end position="602"/>
    </location>
</feature>
<dbReference type="PANTHER" id="PTHR24177">
    <property type="entry name" value="CASKIN"/>
    <property type="match status" value="1"/>
</dbReference>
<sequence length="655" mass="74528">MRKKEKKDFVTRMREKPAEEDQEMDSHDCSIDEFAGTTVPNYRNPPFRPEVSPSRLLTENVRNGYSKYLPLSQAISHGNLESVRDFLDNNPDALTSWIDTLETPLLKACSCGQLEIVKELLQRMTPEQMLIPTEMESHSPLTPLLIAAMTGNLGIAEALVEKCPKLTEIPSRLGRVIPVIRAANAGHKEMTRFLYYRTSLSFLLSGKGFWAINLSHYAIFNGILDIASHIFEVRPRLVVTQHRRLESTPLGLLASKPDLFGSCYNLSFWQGLIYTCIEVNLPTDPKTSLSNPHLSLLSKIIHSLPKWFGIEGIYEQKENHCYAQSFLQGMFREVSSMDKDDSWTNAVHEAIIRAVSHGNKLFIVEMIKSNPELLMTNYGESKRNIFQLAVEFRKEKIFDLIYGLDDRKNMLISWYDHKCNWILHIAGEISPLDELSKVAGPALQMQRELQWFKEIESMVPDNELARKNKNGQMPREIFENSHREMRVEGEKWMKETAAANSFVAALIATVTFQAIFTVPGGTNDTSGDPLHIREDRFMVFIIADTLSFFASCTSVLIFLSILTARYSFDDFLMSLPKRLIWGLCTLFISTAALLVAFTTALFTSLYSMPLLVIPAMPLTFLPAVLFLLLQFPLLKTMISSTYGKGLFNRDTTRWF</sequence>
<name>A0A8T2BSV9_ARASU</name>
<proteinExistence type="predicted"/>
<reference evidence="4 5" key="1">
    <citation type="submission" date="2020-12" db="EMBL/GenBank/DDBJ databases">
        <title>Concerted genomic and epigenomic changes stabilize Arabidopsis allopolyploids.</title>
        <authorList>
            <person name="Chen Z."/>
        </authorList>
    </citation>
    <scope>NUCLEOTIDE SEQUENCE [LARGE SCALE GENOMIC DNA]</scope>
    <source>
        <strain evidence="4">As9502</strain>
        <tissue evidence="4">Leaf</tissue>
    </source>
</reference>
<protein>
    <submittedName>
        <fullName evidence="4">Ankyrin repeat-containing domain</fullName>
    </submittedName>
</protein>
<feature type="transmembrane region" description="Helical" evidence="2">
    <location>
        <begin position="537"/>
        <end position="559"/>
    </location>
</feature>
<dbReference type="Pfam" id="PF13962">
    <property type="entry name" value="PGG"/>
    <property type="match status" value="1"/>
</dbReference>